<dbReference type="PANTHER" id="PTHR43047:SF72">
    <property type="entry name" value="OSMOSENSING HISTIDINE PROTEIN KINASE SLN1"/>
    <property type="match status" value="1"/>
</dbReference>
<evidence type="ECO:0000259" key="7">
    <source>
        <dbReference type="PROSITE" id="PS50109"/>
    </source>
</evidence>
<evidence type="ECO:0000256" key="1">
    <source>
        <dbReference type="ARBA" id="ARBA00000085"/>
    </source>
</evidence>
<dbReference type="InterPro" id="IPR001789">
    <property type="entry name" value="Sig_transdc_resp-reg_receiver"/>
</dbReference>
<dbReference type="PRINTS" id="PR00344">
    <property type="entry name" value="BCTRLSENSOR"/>
</dbReference>
<evidence type="ECO:0000256" key="6">
    <source>
        <dbReference type="PROSITE-ProRule" id="PRU00169"/>
    </source>
</evidence>
<gene>
    <name evidence="9" type="ORF">SAMN04488505_104333</name>
</gene>
<accession>A0A1H7Y630</accession>
<dbReference type="EMBL" id="FOBB01000004">
    <property type="protein sequence ID" value="SEM41590.1"/>
    <property type="molecule type" value="Genomic_DNA"/>
</dbReference>
<dbReference type="InterPro" id="IPR003594">
    <property type="entry name" value="HATPase_dom"/>
</dbReference>
<dbReference type="Gene3D" id="1.10.287.130">
    <property type="match status" value="1"/>
</dbReference>
<dbReference type="STRING" id="573321.SAMN04488505_104333"/>
<evidence type="ECO:0000256" key="4">
    <source>
        <dbReference type="ARBA" id="ARBA00022679"/>
    </source>
</evidence>
<evidence type="ECO:0000256" key="2">
    <source>
        <dbReference type="ARBA" id="ARBA00012438"/>
    </source>
</evidence>
<dbReference type="Gene3D" id="3.40.50.2300">
    <property type="match status" value="1"/>
</dbReference>
<proteinExistence type="predicted"/>
<comment type="catalytic activity">
    <reaction evidence="1">
        <text>ATP + protein L-histidine = ADP + protein N-phospho-L-histidine.</text>
        <dbReference type="EC" id="2.7.13.3"/>
    </reaction>
</comment>
<name>A0A1H7Y630_9BACT</name>
<dbReference type="PROSITE" id="PS50109">
    <property type="entry name" value="HIS_KIN"/>
    <property type="match status" value="1"/>
</dbReference>
<evidence type="ECO:0000313" key="9">
    <source>
        <dbReference type="EMBL" id="SEM41590.1"/>
    </source>
</evidence>
<dbReference type="GO" id="GO:0005886">
    <property type="term" value="C:plasma membrane"/>
    <property type="evidence" value="ECO:0007669"/>
    <property type="project" value="TreeGrafter"/>
</dbReference>
<dbReference type="SUPFAM" id="SSF55874">
    <property type="entry name" value="ATPase domain of HSP90 chaperone/DNA topoisomerase II/histidine kinase"/>
    <property type="match status" value="1"/>
</dbReference>
<dbReference type="PANTHER" id="PTHR43047">
    <property type="entry name" value="TWO-COMPONENT HISTIDINE PROTEIN KINASE"/>
    <property type="match status" value="1"/>
</dbReference>
<evidence type="ECO:0000313" key="10">
    <source>
        <dbReference type="Proteomes" id="UP000198984"/>
    </source>
</evidence>
<dbReference type="SMART" id="SM00387">
    <property type="entry name" value="HATPase_c"/>
    <property type="match status" value="1"/>
</dbReference>
<reference evidence="9 10" key="1">
    <citation type="submission" date="2016-10" db="EMBL/GenBank/DDBJ databases">
        <authorList>
            <person name="de Groot N.N."/>
        </authorList>
    </citation>
    <scope>NUCLEOTIDE SEQUENCE [LARGE SCALE GENOMIC DNA]</scope>
    <source>
        <strain evidence="9 10">DSM 21039</strain>
    </source>
</reference>
<keyword evidence="10" id="KW-1185">Reference proteome</keyword>
<dbReference type="SMART" id="SM00448">
    <property type="entry name" value="REC"/>
    <property type="match status" value="1"/>
</dbReference>
<keyword evidence="3 6" id="KW-0597">Phosphoprotein</keyword>
<dbReference type="InterPro" id="IPR011006">
    <property type="entry name" value="CheY-like_superfamily"/>
</dbReference>
<dbReference type="InterPro" id="IPR036890">
    <property type="entry name" value="HATPase_C_sf"/>
</dbReference>
<dbReference type="InterPro" id="IPR036097">
    <property type="entry name" value="HisK_dim/P_sf"/>
</dbReference>
<dbReference type="InterPro" id="IPR004358">
    <property type="entry name" value="Sig_transdc_His_kin-like_C"/>
</dbReference>
<dbReference type="SUPFAM" id="SSF52172">
    <property type="entry name" value="CheY-like"/>
    <property type="match status" value="1"/>
</dbReference>
<sequence length="364" mass="41437">MNVSRTKKITILLVDDRPENLHSLQAMLEADHREFILAGSGSDALKEVLRHEEIGLILLDVQMPDIDGFEVARLLKADPETRNISIIFVTASNKEEQDMMMGFEQGAVDYLLKPLNVNVCRAKVDVFERLYFYEQELKQTLEEKEQVNGQLERFMHTVAHDLKSPLSGVAGLLLLLKEEKQLQQAPELMNYLEMAISSATQLSDMISAILEYSSHHPLQQAAEDVDVQELLEQLVELLFPPDHVKIHIEPNLPVLHTNRQKLWQVFQNLLSNAIKYNDKQETVISIGGALKGEFYEFYVKDNGPGIEEKDNTRIFRLFETLNEDDEKGTGVGLNILKLLVEAQGGKVWVRSVAGEGSCFYFQWK</sequence>
<dbReference type="Gene3D" id="3.30.565.10">
    <property type="entry name" value="Histidine kinase-like ATPase, C-terminal domain"/>
    <property type="match status" value="1"/>
</dbReference>
<feature type="domain" description="Response regulatory" evidence="8">
    <location>
        <begin position="10"/>
        <end position="128"/>
    </location>
</feature>
<dbReference type="PROSITE" id="PS50110">
    <property type="entry name" value="RESPONSE_REGULATORY"/>
    <property type="match status" value="1"/>
</dbReference>
<dbReference type="SMART" id="SM00388">
    <property type="entry name" value="HisKA"/>
    <property type="match status" value="1"/>
</dbReference>
<dbReference type="GO" id="GO:0009927">
    <property type="term" value="F:histidine phosphotransfer kinase activity"/>
    <property type="evidence" value="ECO:0007669"/>
    <property type="project" value="TreeGrafter"/>
</dbReference>
<feature type="modified residue" description="4-aspartylphosphate" evidence="6">
    <location>
        <position position="60"/>
    </location>
</feature>
<dbReference type="InterPro" id="IPR005467">
    <property type="entry name" value="His_kinase_dom"/>
</dbReference>
<evidence type="ECO:0000256" key="3">
    <source>
        <dbReference type="ARBA" id="ARBA00022553"/>
    </source>
</evidence>
<keyword evidence="5 9" id="KW-0418">Kinase</keyword>
<evidence type="ECO:0000256" key="5">
    <source>
        <dbReference type="ARBA" id="ARBA00022777"/>
    </source>
</evidence>
<dbReference type="InterPro" id="IPR003661">
    <property type="entry name" value="HisK_dim/P_dom"/>
</dbReference>
<dbReference type="AlphaFoldDB" id="A0A1H7Y630"/>
<dbReference type="Pfam" id="PF00072">
    <property type="entry name" value="Response_reg"/>
    <property type="match status" value="1"/>
</dbReference>
<evidence type="ECO:0000259" key="8">
    <source>
        <dbReference type="PROSITE" id="PS50110"/>
    </source>
</evidence>
<dbReference type="Pfam" id="PF00512">
    <property type="entry name" value="HisKA"/>
    <property type="match status" value="1"/>
</dbReference>
<dbReference type="Pfam" id="PF02518">
    <property type="entry name" value="HATPase_c"/>
    <property type="match status" value="1"/>
</dbReference>
<feature type="domain" description="Histidine kinase" evidence="7">
    <location>
        <begin position="157"/>
        <end position="364"/>
    </location>
</feature>
<protein>
    <recommendedName>
        <fullName evidence="2">histidine kinase</fullName>
        <ecNumber evidence="2">2.7.13.3</ecNumber>
    </recommendedName>
</protein>
<dbReference type="EC" id="2.7.13.3" evidence="2"/>
<dbReference type="CDD" id="cd00082">
    <property type="entry name" value="HisKA"/>
    <property type="match status" value="1"/>
</dbReference>
<dbReference type="OrthoDB" id="9781208at2"/>
<dbReference type="GO" id="GO:0000155">
    <property type="term" value="F:phosphorelay sensor kinase activity"/>
    <property type="evidence" value="ECO:0007669"/>
    <property type="project" value="InterPro"/>
</dbReference>
<keyword evidence="4" id="KW-0808">Transferase</keyword>
<dbReference type="Proteomes" id="UP000198984">
    <property type="component" value="Unassembled WGS sequence"/>
</dbReference>
<dbReference type="SUPFAM" id="SSF47384">
    <property type="entry name" value="Homodimeric domain of signal transducing histidine kinase"/>
    <property type="match status" value="1"/>
</dbReference>
<organism evidence="9 10">
    <name type="scientific">Chitinophaga rupis</name>
    <dbReference type="NCBI Taxonomy" id="573321"/>
    <lineage>
        <taxon>Bacteria</taxon>
        <taxon>Pseudomonadati</taxon>
        <taxon>Bacteroidota</taxon>
        <taxon>Chitinophagia</taxon>
        <taxon>Chitinophagales</taxon>
        <taxon>Chitinophagaceae</taxon>
        <taxon>Chitinophaga</taxon>
    </lineage>
</organism>